<keyword evidence="2" id="KW-1185">Reference proteome</keyword>
<accession>C5LUX6</accession>
<dbReference type="AlphaFoldDB" id="C5LUX6"/>
<reference evidence="1 2" key="1">
    <citation type="submission" date="2008-07" db="EMBL/GenBank/DDBJ databases">
        <authorList>
            <person name="El-Sayed N."/>
            <person name="Caler E."/>
            <person name="Inman J."/>
            <person name="Amedeo P."/>
            <person name="Hass B."/>
            <person name="Wortman J."/>
        </authorList>
    </citation>
    <scope>NUCLEOTIDE SEQUENCE [LARGE SCALE GENOMIC DNA]</scope>
    <source>
        <strain evidence="2">ATCC 50983 / TXsc</strain>
    </source>
</reference>
<dbReference type="InParanoid" id="C5LUX6"/>
<evidence type="ECO:0000313" key="2">
    <source>
        <dbReference type="Proteomes" id="UP000007800"/>
    </source>
</evidence>
<proteinExistence type="predicted"/>
<evidence type="ECO:0000313" key="1">
    <source>
        <dbReference type="EMBL" id="EEQ99476.1"/>
    </source>
</evidence>
<protein>
    <submittedName>
        <fullName evidence="1">Uncharacterized protein</fullName>
    </submittedName>
</protein>
<dbReference type="GeneID" id="9050884"/>
<organism evidence="2">
    <name type="scientific">Perkinsus marinus (strain ATCC 50983 / TXsc)</name>
    <dbReference type="NCBI Taxonomy" id="423536"/>
    <lineage>
        <taxon>Eukaryota</taxon>
        <taxon>Sar</taxon>
        <taxon>Alveolata</taxon>
        <taxon>Perkinsozoa</taxon>
        <taxon>Perkinsea</taxon>
        <taxon>Perkinsida</taxon>
        <taxon>Perkinsidae</taxon>
        <taxon>Perkinsus</taxon>
    </lineage>
</organism>
<sequence length="325" mass="35055">MGHVPHCLYDDAQSAAGSTSADDKKESVEQAASDDVAMLRSIDLRRYASNKGVSDLCSAGGKRSCVMALVKDKHEKGRSCFHLAASSDGGIGVFDVVAENDTVVCLGDGSGVEIHALLPDRFSNRAVYVWRPAGNEEGSGVPIDCVSTVDTTTGQCIGSVPVHAASYYAMDFREEVGQKGKGSRPRSKLVSVTYDYQRWQAVLRSYVVESTATGKSPVASAAEFKSVLFTSRGPFWVVDSPEVSDGFVILVVGTEPQIGILHAASLYDARIGPASNQWVRKGDVLRRENTRSAYYRHVSGKMIDDSVSEVERQKDRCVCSSKLAE</sequence>
<dbReference type="RefSeq" id="XP_002766759.1">
    <property type="nucleotide sequence ID" value="XM_002766713.1"/>
</dbReference>
<dbReference type="Proteomes" id="UP000007800">
    <property type="component" value="Unassembled WGS sequence"/>
</dbReference>
<name>C5LUX6_PERM5</name>
<dbReference type="EMBL" id="GG685688">
    <property type="protein sequence ID" value="EEQ99476.1"/>
    <property type="molecule type" value="Genomic_DNA"/>
</dbReference>
<gene>
    <name evidence="1" type="ORF">Pmar_PMAR025864</name>
</gene>